<comment type="similarity">
    <text evidence="1">Belongs to the peptidase A24 family.</text>
</comment>
<feature type="transmembrane region" description="Helical" evidence="2">
    <location>
        <begin position="76"/>
        <end position="94"/>
    </location>
</feature>
<organism evidence="4 5">
    <name type="scientific">Sellimonas intestinalis</name>
    <dbReference type="NCBI Taxonomy" id="1653434"/>
    <lineage>
        <taxon>Bacteria</taxon>
        <taxon>Bacillati</taxon>
        <taxon>Bacillota</taxon>
        <taxon>Clostridia</taxon>
        <taxon>Lachnospirales</taxon>
        <taxon>Lachnospiraceae</taxon>
        <taxon>Sellimonas</taxon>
    </lineage>
</organism>
<evidence type="ECO:0000256" key="2">
    <source>
        <dbReference type="SAM" id="Phobius"/>
    </source>
</evidence>
<dbReference type="PANTHER" id="PTHR30487:SF0">
    <property type="entry name" value="PREPILIN LEADER PEPTIDASE_N-METHYLTRANSFERASE-RELATED"/>
    <property type="match status" value="1"/>
</dbReference>
<dbReference type="Pfam" id="PF01478">
    <property type="entry name" value="Peptidase_A24"/>
    <property type="match status" value="1"/>
</dbReference>
<comment type="caution">
    <text evidence="4">The sequence shown here is derived from an EMBL/GenBank/DDBJ whole genome shotgun (WGS) entry which is preliminary data.</text>
</comment>
<evidence type="ECO:0000313" key="5">
    <source>
        <dbReference type="Proteomes" id="UP000261080"/>
    </source>
</evidence>
<dbReference type="GO" id="GO:0006465">
    <property type="term" value="P:signal peptide processing"/>
    <property type="evidence" value="ECO:0007669"/>
    <property type="project" value="TreeGrafter"/>
</dbReference>
<keyword evidence="2" id="KW-0812">Transmembrane</keyword>
<dbReference type="OrthoDB" id="2067602at2"/>
<dbReference type="GO" id="GO:0004190">
    <property type="term" value="F:aspartic-type endopeptidase activity"/>
    <property type="evidence" value="ECO:0007669"/>
    <property type="project" value="InterPro"/>
</dbReference>
<sequence length="190" mass="21591">MRKESERHGSLHYQLRKQISYVHVLRRTEAKDLCSSDFGDSRERSVFEVWEIKIWNTIFFLFQAVCSVYDIRIRAVPRWLLLLGSALTAAARIAGIGEGTWVYIWGAFVGIGFLIVSRCTKEALGYADSWMIFLLGMYLGIWKLVSALSFSFLAAGIWSLGKVVLKKKGRKEVIPFLPFLTAGYLGGIVW</sequence>
<keyword evidence="2" id="KW-1133">Transmembrane helix</keyword>
<keyword evidence="5" id="KW-1185">Reference proteome</keyword>
<feature type="transmembrane region" description="Helical" evidence="2">
    <location>
        <begin position="100"/>
        <end position="116"/>
    </location>
</feature>
<dbReference type="InterPro" id="IPR050882">
    <property type="entry name" value="Prepilin_peptidase/N-MTase"/>
</dbReference>
<dbReference type="Proteomes" id="UP000261080">
    <property type="component" value="Unassembled WGS sequence"/>
</dbReference>
<dbReference type="AlphaFoldDB" id="A0A3E3K0Q5"/>
<keyword evidence="2" id="KW-0472">Membrane</keyword>
<name>A0A3E3K0Q5_9FIRM</name>
<reference evidence="4 5" key="1">
    <citation type="submission" date="2018-08" db="EMBL/GenBank/DDBJ databases">
        <title>A genome reference for cultivated species of the human gut microbiota.</title>
        <authorList>
            <person name="Zou Y."/>
            <person name="Xue W."/>
            <person name="Luo G."/>
        </authorList>
    </citation>
    <scope>NUCLEOTIDE SEQUENCE [LARGE SCALE GENOMIC DNA]</scope>
    <source>
        <strain evidence="4 5">AF37-2AT</strain>
    </source>
</reference>
<accession>A0A3E3K0Q5</accession>
<evidence type="ECO:0000313" key="4">
    <source>
        <dbReference type="EMBL" id="RGE86071.1"/>
    </source>
</evidence>
<evidence type="ECO:0000259" key="3">
    <source>
        <dbReference type="Pfam" id="PF01478"/>
    </source>
</evidence>
<evidence type="ECO:0000256" key="1">
    <source>
        <dbReference type="ARBA" id="ARBA00005801"/>
    </source>
</evidence>
<proteinExistence type="inferred from homology"/>
<dbReference type="PANTHER" id="PTHR30487">
    <property type="entry name" value="TYPE 4 PREPILIN-LIKE PROTEINS LEADER PEPTIDE-PROCESSING ENZYME"/>
    <property type="match status" value="1"/>
</dbReference>
<feature type="domain" description="Prepilin type IV endopeptidase peptidase" evidence="3">
    <location>
        <begin position="58"/>
        <end position="160"/>
    </location>
</feature>
<dbReference type="InterPro" id="IPR000045">
    <property type="entry name" value="Prepilin_IV_endopep_pep"/>
</dbReference>
<dbReference type="GO" id="GO:0005886">
    <property type="term" value="C:plasma membrane"/>
    <property type="evidence" value="ECO:0007669"/>
    <property type="project" value="TreeGrafter"/>
</dbReference>
<dbReference type="EMBL" id="QVLX01000006">
    <property type="protein sequence ID" value="RGE86071.1"/>
    <property type="molecule type" value="Genomic_DNA"/>
</dbReference>
<dbReference type="Gene3D" id="1.20.120.1220">
    <property type="match status" value="1"/>
</dbReference>
<protein>
    <submittedName>
        <fullName evidence="4">Prepilin peptidase</fullName>
    </submittedName>
</protein>
<feature type="transmembrane region" description="Helical" evidence="2">
    <location>
        <begin position="123"/>
        <end position="141"/>
    </location>
</feature>
<gene>
    <name evidence="4" type="ORF">DW016_11280</name>
</gene>